<organism evidence="10">
    <name type="scientific">Candidatus Kentrum sp. FW</name>
    <dbReference type="NCBI Taxonomy" id="2126338"/>
    <lineage>
        <taxon>Bacteria</taxon>
        <taxon>Pseudomonadati</taxon>
        <taxon>Pseudomonadota</taxon>
        <taxon>Gammaproteobacteria</taxon>
        <taxon>Candidatus Kentrum</taxon>
    </lineage>
</organism>
<gene>
    <name evidence="8" type="primary">rplX</name>
    <name evidence="10" type="ORF">BECKFW1821C_GA0114237_101855</name>
</gene>
<comment type="function">
    <text evidence="8">One of two assembly initiator proteins, it binds directly to the 5'-end of the 23S rRNA, where it nucleates assembly of the 50S subunit.</text>
</comment>
<evidence type="ECO:0000313" key="10">
    <source>
        <dbReference type="EMBL" id="VFJ69363.1"/>
    </source>
</evidence>
<keyword evidence="4 8" id="KW-0689">Ribosomal protein</keyword>
<dbReference type="InterPro" id="IPR003256">
    <property type="entry name" value="Ribosomal_uL24"/>
</dbReference>
<keyword evidence="2 8" id="KW-0699">rRNA-binding</keyword>
<dbReference type="FunFam" id="2.30.30.30:FF:000004">
    <property type="entry name" value="50S ribosomal protein L24"/>
    <property type="match status" value="1"/>
</dbReference>
<evidence type="ECO:0000259" key="9">
    <source>
        <dbReference type="Pfam" id="PF17136"/>
    </source>
</evidence>
<keyword evidence="5 8" id="KW-0687">Ribonucleoprotein</keyword>
<evidence type="ECO:0000256" key="1">
    <source>
        <dbReference type="ARBA" id="ARBA00010618"/>
    </source>
</evidence>
<dbReference type="GO" id="GO:0006412">
    <property type="term" value="P:translation"/>
    <property type="evidence" value="ECO:0007669"/>
    <property type="project" value="UniProtKB-UniRule"/>
</dbReference>
<dbReference type="EMBL" id="CAADFE010000018">
    <property type="protein sequence ID" value="VFJ69363.1"/>
    <property type="molecule type" value="Genomic_DNA"/>
</dbReference>
<proteinExistence type="inferred from homology"/>
<dbReference type="HAMAP" id="MF_01326_B">
    <property type="entry name" value="Ribosomal_uL24_B"/>
    <property type="match status" value="1"/>
</dbReference>
<dbReference type="SUPFAM" id="SSF50104">
    <property type="entry name" value="Translation proteins SH3-like domain"/>
    <property type="match status" value="1"/>
</dbReference>
<dbReference type="Pfam" id="PF17136">
    <property type="entry name" value="ribosomal_L24"/>
    <property type="match status" value="1"/>
</dbReference>
<feature type="domain" description="Large ribosomal subunit protein uL24 C-terminal" evidence="9">
    <location>
        <begin position="38"/>
        <end position="102"/>
    </location>
</feature>
<evidence type="ECO:0000256" key="3">
    <source>
        <dbReference type="ARBA" id="ARBA00022884"/>
    </source>
</evidence>
<evidence type="ECO:0000256" key="8">
    <source>
        <dbReference type="HAMAP-Rule" id="MF_01326"/>
    </source>
</evidence>
<evidence type="ECO:0000256" key="5">
    <source>
        <dbReference type="ARBA" id="ARBA00023274"/>
    </source>
</evidence>
<evidence type="ECO:0000256" key="2">
    <source>
        <dbReference type="ARBA" id="ARBA00022730"/>
    </source>
</evidence>
<accession>A0A450TNL6</accession>
<protein>
    <recommendedName>
        <fullName evidence="6 8">Large ribosomal subunit protein uL24</fullName>
    </recommendedName>
</protein>
<dbReference type="GO" id="GO:0005840">
    <property type="term" value="C:ribosome"/>
    <property type="evidence" value="ECO:0007669"/>
    <property type="project" value="UniProtKB-KW"/>
</dbReference>
<dbReference type="GO" id="GO:0019843">
    <property type="term" value="F:rRNA binding"/>
    <property type="evidence" value="ECO:0007669"/>
    <property type="project" value="UniProtKB-UniRule"/>
</dbReference>
<reference evidence="10" key="1">
    <citation type="submission" date="2019-02" db="EMBL/GenBank/DDBJ databases">
        <authorList>
            <person name="Gruber-Vodicka R. H."/>
            <person name="Seah K. B. B."/>
        </authorList>
    </citation>
    <scope>NUCLEOTIDE SEQUENCE</scope>
    <source>
        <strain evidence="10">BECK_BZ131</strain>
    </source>
</reference>
<dbReference type="GO" id="GO:0003735">
    <property type="term" value="F:structural constituent of ribosome"/>
    <property type="evidence" value="ECO:0007669"/>
    <property type="project" value="InterPro"/>
</dbReference>
<sequence>MRKVRKGDEVIVLTGKDRRRRGVVLRVFSGGKLLVEGVNVIKRHVKPNPQKGIGGGIMSKEMPIQISNVSLYNPVAGKNGRVGFRFLADGRKVRYFKSTSEVVDVL</sequence>
<dbReference type="PANTHER" id="PTHR12903">
    <property type="entry name" value="MITOCHONDRIAL RIBOSOMAL PROTEIN L24"/>
    <property type="match status" value="1"/>
</dbReference>
<evidence type="ECO:0000256" key="7">
    <source>
        <dbReference type="ARBA" id="ARBA00058688"/>
    </source>
</evidence>
<dbReference type="InterPro" id="IPR014722">
    <property type="entry name" value="Rib_uL2_dom2"/>
</dbReference>
<dbReference type="Gene3D" id="2.30.30.30">
    <property type="match status" value="1"/>
</dbReference>
<evidence type="ECO:0000256" key="6">
    <source>
        <dbReference type="ARBA" id="ARBA00035206"/>
    </source>
</evidence>
<dbReference type="InterPro" id="IPR041988">
    <property type="entry name" value="Ribosomal_uL24_KOW"/>
</dbReference>
<dbReference type="InterPro" id="IPR008991">
    <property type="entry name" value="Translation_prot_SH3-like_sf"/>
</dbReference>
<comment type="function">
    <text evidence="7 8">One of the proteins that surrounds the polypeptide exit tunnel on the outside of the subunit.</text>
</comment>
<keyword evidence="3 8" id="KW-0694">RNA-binding</keyword>
<dbReference type="CDD" id="cd06089">
    <property type="entry name" value="KOW_RPL26"/>
    <property type="match status" value="1"/>
</dbReference>
<dbReference type="GO" id="GO:1990904">
    <property type="term" value="C:ribonucleoprotein complex"/>
    <property type="evidence" value="ECO:0007669"/>
    <property type="project" value="UniProtKB-KW"/>
</dbReference>
<comment type="subunit">
    <text evidence="8">Part of the 50S ribosomal subunit.</text>
</comment>
<comment type="similarity">
    <text evidence="1 8">Belongs to the universal ribosomal protein uL24 family.</text>
</comment>
<evidence type="ECO:0000256" key="4">
    <source>
        <dbReference type="ARBA" id="ARBA00022980"/>
    </source>
</evidence>
<dbReference type="InterPro" id="IPR057264">
    <property type="entry name" value="Ribosomal_uL24_C"/>
</dbReference>
<dbReference type="AlphaFoldDB" id="A0A450TNL6"/>
<dbReference type="NCBIfam" id="TIGR01079">
    <property type="entry name" value="rplX_bact"/>
    <property type="match status" value="1"/>
</dbReference>
<name>A0A450TNL6_9GAMM</name>